<dbReference type="Pfam" id="PF13963">
    <property type="entry name" value="Transpos_assoc"/>
    <property type="match status" value="1"/>
</dbReference>
<sequence length="393" mass="43975">MDKEWASYDRNTPEYKQGARKFVDTVQANLGNPEKIRCPCISCRNGKRHNYNIVYDHLIVPGINPLYTKWIFHGEETTSADLQGNVEIPEIYRMFKDACFEDDDVQEPTDRRHVPDYENLLEEAELPIYTGSTWTKMSATKQVKKYKEEEEVASQPCSIKNDAVAKVLGPDRRGRVRGYGFGALPSKVDFQSHVSSKVTILENALAAQGQVVDQLKEMVRSLCARLDQGGNKENTSAQQSTSATGQRKQKENPSVVAAASVSDMAHSKHNDANVKSFNNSRGNGNLIQQSFNGNEQYSGDGRPTKTQKADPGKQVCLLSWYDKEELVVATAGILSKNPEVMVHHVPLGHDCWKVSVHEVFHDIALYRPTSEFSKLDASIGSVIAWPIKYIKVN</sequence>
<evidence type="ECO:0000313" key="4">
    <source>
        <dbReference type="EMBL" id="KAK9907184.1"/>
    </source>
</evidence>
<feature type="domain" description="DUF8039" evidence="3">
    <location>
        <begin position="316"/>
        <end position="392"/>
    </location>
</feature>
<dbReference type="EMBL" id="JBEDUW010000032">
    <property type="protein sequence ID" value="KAK9907184.1"/>
    <property type="molecule type" value="Genomic_DNA"/>
</dbReference>
<dbReference type="Proteomes" id="UP001457282">
    <property type="component" value="Unassembled WGS sequence"/>
</dbReference>
<dbReference type="AlphaFoldDB" id="A0AAW1VTJ7"/>
<evidence type="ECO:0000259" key="2">
    <source>
        <dbReference type="Pfam" id="PF13963"/>
    </source>
</evidence>
<evidence type="ECO:0000256" key="1">
    <source>
        <dbReference type="SAM" id="MobiDB-lite"/>
    </source>
</evidence>
<dbReference type="InterPro" id="IPR029480">
    <property type="entry name" value="Transpos_assoc"/>
</dbReference>
<dbReference type="Pfam" id="PF26133">
    <property type="entry name" value="DUF8039"/>
    <property type="match status" value="1"/>
</dbReference>
<evidence type="ECO:0000313" key="5">
    <source>
        <dbReference type="Proteomes" id="UP001457282"/>
    </source>
</evidence>
<proteinExistence type="predicted"/>
<accession>A0AAW1VTJ7</accession>
<dbReference type="InterPro" id="IPR058352">
    <property type="entry name" value="DUF8039"/>
</dbReference>
<reference evidence="4 5" key="1">
    <citation type="journal article" date="2023" name="G3 (Bethesda)">
        <title>A chromosome-length genome assembly and annotation of blackberry (Rubus argutus, cv. 'Hillquist').</title>
        <authorList>
            <person name="Bruna T."/>
            <person name="Aryal R."/>
            <person name="Dudchenko O."/>
            <person name="Sargent D.J."/>
            <person name="Mead D."/>
            <person name="Buti M."/>
            <person name="Cavallini A."/>
            <person name="Hytonen T."/>
            <person name="Andres J."/>
            <person name="Pham M."/>
            <person name="Weisz D."/>
            <person name="Mascagni F."/>
            <person name="Usai G."/>
            <person name="Natali L."/>
            <person name="Bassil N."/>
            <person name="Fernandez G.E."/>
            <person name="Lomsadze A."/>
            <person name="Armour M."/>
            <person name="Olukolu B."/>
            <person name="Poorten T."/>
            <person name="Britton C."/>
            <person name="Davik J."/>
            <person name="Ashrafi H."/>
            <person name="Aiden E.L."/>
            <person name="Borodovsky M."/>
            <person name="Worthington M."/>
        </authorList>
    </citation>
    <scope>NUCLEOTIDE SEQUENCE [LARGE SCALE GENOMIC DNA]</scope>
    <source>
        <strain evidence="4">PI 553951</strain>
    </source>
</reference>
<feature type="compositionally biased region" description="Polar residues" evidence="1">
    <location>
        <begin position="273"/>
        <end position="297"/>
    </location>
</feature>
<comment type="caution">
    <text evidence="4">The sequence shown here is derived from an EMBL/GenBank/DDBJ whole genome shotgun (WGS) entry which is preliminary data.</text>
</comment>
<organism evidence="4 5">
    <name type="scientific">Rubus argutus</name>
    <name type="common">Southern blackberry</name>
    <dbReference type="NCBI Taxonomy" id="59490"/>
    <lineage>
        <taxon>Eukaryota</taxon>
        <taxon>Viridiplantae</taxon>
        <taxon>Streptophyta</taxon>
        <taxon>Embryophyta</taxon>
        <taxon>Tracheophyta</taxon>
        <taxon>Spermatophyta</taxon>
        <taxon>Magnoliopsida</taxon>
        <taxon>eudicotyledons</taxon>
        <taxon>Gunneridae</taxon>
        <taxon>Pentapetalae</taxon>
        <taxon>rosids</taxon>
        <taxon>fabids</taxon>
        <taxon>Rosales</taxon>
        <taxon>Rosaceae</taxon>
        <taxon>Rosoideae</taxon>
        <taxon>Rosoideae incertae sedis</taxon>
        <taxon>Rubus</taxon>
    </lineage>
</organism>
<feature type="compositionally biased region" description="Polar residues" evidence="1">
    <location>
        <begin position="231"/>
        <end position="246"/>
    </location>
</feature>
<gene>
    <name evidence="4" type="ORF">M0R45_002187</name>
</gene>
<evidence type="ECO:0000259" key="3">
    <source>
        <dbReference type="Pfam" id="PF26133"/>
    </source>
</evidence>
<protein>
    <recommendedName>
        <fullName evidence="6">Transposase-associated domain-containing protein</fullName>
    </recommendedName>
</protein>
<evidence type="ECO:0008006" key="6">
    <source>
        <dbReference type="Google" id="ProtNLM"/>
    </source>
</evidence>
<keyword evidence="5" id="KW-1185">Reference proteome</keyword>
<name>A0AAW1VTJ7_RUBAR</name>
<feature type="domain" description="Transposase-associated" evidence="2">
    <location>
        <begin position="3"/>
        <end position="75"/>
    </location>
</feature>
<feature type="region of interest" description="Disordered" evidence="1">
    <location>
        <begin position="226"/>
        <end position="309"/>
    </location>
</feature>